<comment type="caution">
    <text evidence="4">The sequence shown here is derived from an EMBL/GenBank/DDBJ whole genome shotgun (WGS) entry which is preliminary data.</text>
</comment>
<dbReference type="EC" id="5.3.1.6" evidence="3"/>
<feature type="binding site" evidence="3">
    <location>
        <begin position="28"/>
        <end position="31"/>
    </location>
    <ligand>
        <name>substrate</name>
    </ligand>
</feature>
<dbReference type="CDD" id="cd01398">
    <property type="entry name" value="RPI_A"/>
    <property type="match status" value="1"/>
</dbReference>
<feature type="binding site" evidence="3">
    <location>
        <position position="121"/>
    </location>
    <ligand>
        <name>substrate</name>
    </ligand>
</feature>
<comment type="pathway">
    <text evidence="3">Carbohydrate degradation; pentose phosphate pathway; D-ribose 5-phosphate from D-ribulose 5-phosphate (non-oxidative stage): step 1/1.</text>
</comment>
<dbReference type="AlphaFoldDB" id="A0AAE3L5T7"/>
<dbReference type="Gene3D" id="3.40.50.1360">
    <property type="match status" value="1"/>
</dbReference>
<feature type="binding site" evidence="3">
    <location>
        <begin position="94"/>
        <end position="97"/>
    </location>
    <ligand>
        <name>substrate</name>
    </ligand>
</feature>
<evidence type="ECO:0000313" key="5">
    <source>
        <dbReference type="Proteomes" id="UP001204445"/>
    </source>
</evidence>
<keyword evidence="5" id="KW-1185">Reference proteome</keyword>
<dbReference type="PANTHER" id="PTHR11934">
    <property type="entry name" value="RIBOSE-5-PHOSPHATE ISOMERASE"/>
    <property type="match status" value="1"/>
</dbReference>
<feature type="binding site" evidence="3">
    <location>
        <begin position="81"/>
        <end position="84"/>
    </location>
    <ligand>
        <name>substrate</name>
    </ligand>
</feature>
<comment type="catalytic activity">
    <reaction evidence="1 3">
        <text>aldehydo-D-ribose 5-phosphate = D-ribulose 5-phosphate</text>
        <dbReference type="Rhea" id="RHEA:14657"/>
        <dbReference type="ChEBI" id="CHEBI:58121"/>
        <dbReference type="ChEBI" id="CHEBI:58273"/>
        <dbReference type="EC" id="5.3.1.6"/>
    </reaction>
</comment>
<dbReference type="GO" id="GO:0006014">
    <property type="term" value="P:D-ribose metabolic process"/>
    <property type="evidence" value="ECO:0007669"/>
    <property type="project" value="TreeGrafter"/>
</dbReference>
<sequence>MSQEQQKRAAAEAALKYIEEGSIVGVGTGSTVNLFIDALAGIRHLVEGAVASSQATEERLRSHNIPVVDLNSVAGLPIYIDGADEATEHRHLTKGGGGALTREKIVAAASEQFVCIIDESKLVGTLGGFPVPVEVIPMAQSYVGRQIVKLGGQPVLRDGFKTDNGNIIIDIRNLPIPDPIALEQQLNAIAGVVCNGLFAARPADVLLVADSNGARTL</sequence>
<dbReference type="Pfam" id="PF06026">
    <property type="entry name" value="Rib_5-P_isom_A"/>
    <property type="match status" value="1"/>
</dbReference>
<dbReference type="SUPFAM" id="SSF75445">
    <property type="entry name" value="D-ribose-5-phosphate isomerase (RpiA), lid domain"/>
    <property type="match status" value="1"/>
</dbReference>
<dbReference type="EMBL" id="JANUCT010000014">
    <property type="protein sequence ID" value="MCS3904002.1"/>
    <property type="molecule type" value="Genomic_DNA"/>
</dbReference>
<gene>
    <name evidence="3" type="primary">rpiA</name>
    <name evidence="4" type="ORF">J2T55_002034</name>
</gene>
<dbReference type="PANTHER" id="PTHR11934:SF0">
    <property type="entry name" value="RIBOSE-5-PHOSPHATE ISOMERASE"/>
    <property type="match status" value="1"/>
</dbReference>
<evidence type="ECO:0000256" key="1">
    <source>
        <dbReference type="ARBA" id="ARBA00001713"/>
    </source>
</evidence>
<dbReference type="InterPro" id="IPR004788">
    <property type="entry name" value="Ribose5P_isomerase_type_A"/>
</dbReference>
<evidence type="ECO:0000313" key="4">
    <source>
        <dbReference type="EMBL" id="MCS3904002.1"/>
    </source>
</evidence>
<dbReference type="InterPro" id="IPR037171">
    <property type="entry name" value="NagB/RpiA_transferase-like"/>
</dbReference>
<organism evidence="4 5">
    <name type="scientific">Methylohalomonas lacus</name>
    <dbReference type="NCBI Taxonomy" id="398773"/>
    <lineage>
        <taxon>Bacteria</taxon>
        <taxon>Pseudomonadati</taxon>
        <taxon>Pseudomonadota</taxon>
        <taxon>Gammaproteobacteria</taxon>
        <taxon>Methylohalomonadales</taxon>
        <taxon>Methylohalomonadaceae</taxon>
        <taxon>Methylohalomonas</taxon>
    </lineage>
</organism>
<comment type="subunit">
    <text evidence="3">Homodimer.</text>
</comment>
<name>A0AAE3L5T7_9GAMM</name>
<dbReference type="NCBIfam" id="TIGR00021">
    <property type="entry name" value="rpiA"/>
    <property type="match status" value="1"/>
</dbReference>
<feature type="active site" description="Proton acceptor" evidence="3">
    <location>
        <position position="103"/>
    </location>
</feature>
<proteinExistence type="inferred from homology"/>
<evidence type="ECO:0000256" key="3">
    <source>
        <dbReference type="HAMAP-Rule" id="MF_00170"/>
    </source>
</evidence>
<dbReference type="GO" id="GO:0004751">
    <property type="term" value="F:ribose-5-phosphate isomerase activity"/>
    <property type="evidence" value="ECO:0007669"/>
    <property type="project" value="UniProtKB-UniRule"/>
</dbReference>
<dbReference type="NCBIfam" id="NF001924">
    <property type="entry name" value="PRK00702.1"/>
    <property type="match status" value="1"/>
</dbReference>
<keyword evidence="2 3" id="KW-0413">Isomerase</keyword>
<comment type="similarity">
    <text evidence="3">Belongs to the ribose 5-phosphate isomerase family.</text>
</comment>
<comment type="function">
    <text evidence="3">Catalyzes the reversible conversion of ribose-5-phosphate to ribulose 5-phosphate.</text>
</comment>
<dbReference type="SUPFAM" id="SSF100950">
    <property type="entry name" value="NagB/RpiA/CoA transferase-like"/>
    <property type="match status" value="1"/>
</dbReference>
<evidence type="ECO:0000256" key="2">
    <source>
        <dbReference type="ARBA" id="ARBA00023235"/>
    </source>
</evidence>
<reference evidence="4" key="1">
    <citation type="submission" date="2022-08" db="EMBL/GenBank/DDBJ databases">
        <title>Genomic Encyclopedia of Type Strains, Phase III (KMG-III): the genomes of soil and plant-associated and newly described type strains.</title>
        <authorList>
            <person name="Whitman W."/>
        </authorList>
    </citation>
    <scope>NUCLEOTIDE SEQUENCE</scope>
    <source>
        <strain evidence="4">HMT 1</strain>
    </source>
</reference>
<dbReference type="HAMAP" id="MF_00170">
    <property type="entry name" value="Rib_5P_isom_A"/>
    <property type="match status" value="1"/>
</dbReference>
<dbReference type="FunFam" id="3.40.50.1360:FF:000001">
    <property type="entry name" value="Ribose-5-phosphate isomerase A"/>
    <property type="match status" value="1"/>
</dbReference>
<protein>
    <recommendedName>
        <fullName evidence="3">Ribose-5-phosphate isomerase A</fullName>
        <ecNumber evidence="3">5.3.1.6</ecNumber>
    </recommendedName>
    <alternativeName>
        <fullName evidence="3">Phosphoriboisomerase A</fullName>
        <shortName evidence="3">PRI</shortName>
    </alternativeName>
</protein>
<dbReference type="GO" id="GO:0005829">
    <property type="term" value="C:cytosol"/>
    <property type="evidence" value="ECO:0007669"/>
    <property type="project" value="TreeGrafter"/>
</dbReference>
<dbReference type="GO" id="GO:0009052">
    <property type="term" value="P:pentose-phosphate shunt, non-oxidative branch"/>
    <property type="evidence" value="ECO:0007669"/>
    <property type="project" value="UniProtKB-UniRule"/>
</dbReference>
<accession>A0AAE3L5T7</accession>
<dbReference type="RefSeq" id="WP_259056011.1">
    <property type="nucleotide sequence ID" value="NZ_JANUCT010000014.1"/>
</dbReference>
<dbReference type="Proteomes" id="UP001204445">
    <property type="component" value="Unassembled WGS sequence"/>
</dbReference>
<dbReference type="Gene3D" id="3.30.70.260">
    <property type="match status" value="1"/>
</dbReference>
<dbReference type="InterPro" id="IPR020672">
    <property type="entry name" value="Ribose5P_isomerase_typA_subgr"/>
</dbReference>